<keyword evidence="1" id="KW-0812">Transmembrane</keyword>
<keyword evidence="1" id="KW-1133">Transmembrane helix</keyword>
<dbReference type="Proteomes" id="UP000277582">
    <property type="component" value="Unassembled WGS sequence"/>
</dbReference>
<name>A0A3R9PVR0_9CREN</name>
<keyword evidence="3" id="KW-1185">Reference proteome</keyword>
<gene>
    <name evidence="2" type="ORF">D6D85_08240</name>
</gene>
<protein>
    <recommendedName>
        <fullName evidence="4">PLD phosphodiesterase domain-containing protein</fullName>
    </recommendedName>
</protein>
<evidence type="ECO:0008006" key="4">
    <source>
        <dbReference type="Google" id="ProtNLM"/>
    </source>
</evidence>
<comment type="caution">
    <text evidence="2">The sequence shown here is derived from an EMBL/GenBank/DDBJ whole genome shotgun (WGS) entry which is preliminary data.</text>
</comment>
<dbReference type="AlphaFoldDB" id="A0A3R9PVR0"/>
<evidence type="ECO:0000313" key="3">
    <source>
        <dbReference type="Proteomes" id="UP000277582"/>
    </source>
</evidence>
<dbReference type="SUPFAM" id="SSF56024">
    <property type="entry name" value="Phospholipase D/nuclease"/>
    <property type="match status" value="1"/>
</dbReference>
<feature type="transmembrane region" description="Helical" evidence="1">
    <location>
        <begin position="6"/>
        <end position="25"/>
    </location>
</feature>
<accession>A0A3R9PVR0</accession>
<evidence type="ECO:0000313" key="2">
    <source>
        <dbReference type="EMBL" id="RSN74348.1"/>
    </source>
</evidence>
<dbReference type="Gene3D" id="3.30.870.10">
    <property type="entry name" value="Endonuclease Chain A"/>
    <property type="match status" value="1"/>
</dbReference>
<evidence type="ECO:0000256" key="1">
    <source>
        <dbReference type="SAM" id="Phobius"/>
    </source>
</evidence>
<dbReference type="EMBL" id="RCOS01000096">
    <property type="protein sequence ID" value="RSN74348.1"/>
    <property type="molecule type" value="Genomic_DNA"/>
</dbReference>
<sequence>MEAITISLLVVESILLIATIILLLLTKKEWKMRERALKSLQDTIRVLTRQQYFSTVMEALRSSKKEVKAIVTGTYPRDEDLMVFDELLKCMKEASSRGVKLQYLMPKGKDKLAVGSKYVNSGAEVRYHDGLIVYDLRYMVVDRELIVLGLPERVGEVEPTRVGHLVKSETLANLLISHFERYWETSIEYREYLKRTVDEIRKAEPGASKQLIAAYLRVNEADIEI</sequence>
<dbReference type="RefSeq" id="WP_125671522.1">
    <property type="nucleotide sequence ID" value="NZ_RCOS01000096.1"/>
</dbReference>
<reference evidence="2 3" key="1">
    <citation type="submission" date="2018-10" db="EMBL/GenBank/DDBJ databases">
        <title>Co-occurring genomic capacity for anaerobic methane metabolism and dissimilatory sulfite reduction discovered in the Korarchaeota.</title>
        <authorList>
            <person name="Mckay L.J."/>
            <person name="Dlakic M."/>
            <person name="Fields M.W."/>
            <person name="Delmont T.O."/>
            <person name="Eren A.M."/>
            <person name="Jay Z.J."/>
            <person name="Klingelsmith K.B."/>
            <person name="Rusch D.B."/>
            <person name="Inskeep W.P."/>
        </authorList>
    </citation>
    <scope>NUCLEOTIDE SEQUENCE [LARGE SCALE GENOMIC DNA]</scope>
    <source>
        <strain evidence="2 3">MDKW</strain>
    </source>
</reference>
<keyword evidence="1" id="KW-0472">Membrane</keyword>
<proteinExistence type="predicted"/>
<organism evidence="2 3">
    <name type="scientific">Candidatus Methanodesulfokora washburnensis</name>
    <dbReference type="NCBI Taxonomy" id="2478471"/>
    <lineage>
        <taxon>Archaea</taxon>
        <taxon>Thermoproteota</taxon>
        <taxon>Candidatus Korarchaeia</taxon>
        <taxon>Candidatus Korarchaeia incertae sedis</taxon>
        <taxon>Candidatus Methanodesulfokora</taxon>
    </lineage>
</organism>